<reference evidence="2" key="1">
    <citation type="submission" date="2011-04" db="EMBL/GenBank/DDBJ databases">
        <title>The complete genome of Treponema brennaborense DSM 12168.</title>
        <authorList>
            <person name="Lucas S."/>
            <person name="Han J."/>
            <person name="Lapidus A."/>
            <person name="Bruce D."/>
            <person name="Goodwin L."/>
            <person name="Pitluck S."/>
            <person name="Peters L."/>
            <person name="Kyrpides N."/>
            <person name="Mavromatis K."/>
            <person name="Ivanova N."/>
            <person name="Mikhailova N."/>
            <person name="Pagani I."/>
            <person name="Teshima H."/>
            <person name="Detter J.C."/>
            <person name="Tapia R."/>
            <person name="Han C."/>
            <person name="Land M."/>
            <person name="Hauser L."/>
            <person name="Markowitz V."/>
            <person name="Cheng J.-F."/>
            <person name="Hugenholtz P."/>
            <person name="Woyke T."/>
            <person name="Wu D."/>
            <person name="Gronow S."/>
            <person name="Wellnitz S."/>
            <person name="Brambilla E."/>
            <person name="Klenk H.-P."/>
            <person name="Eisen J.A."/>
        </authorList>
    </citation>
    <scope>NUCLEOTIDE SEQUENCE [LARGE SCALE GENOMIC DNA]</scope>
    <source>
        <strain evidence="2">DSM 12168 / CIP 105900 / DD5/3</strain>
    </source>
</reference>
<dbReference type="KEGG" id="tbe:Trebr_1694"/>
<dbReference type="eggNOG" id="COG0716">
    <property type="taxonomic scope" value="Bacteria"/>
</dbReference>
<evidence type="ECO:0008006" key="3">
    <source>
        <dbReference type="Google" id="ProtNLM"/>
    </source>
</evidence>
<proteinExistence type="predicted"/>
<keyword evidence="2" id="KW-1185">Reference proteome</keyword>
<organism evidence="1 2">
    <name type="scientific">Treponema brennaborense (strain DSM 12168 / CIP 105900 / DD5/3)</name>
    <dbReference type="NCBI Taxonomy" id="906968"/>
    <lineage>
        <taxon>Bacteria</taxon>
        <taxon>Pseudomonadati</taxon>
        <taxon>Spirochaetota</taxon>
        <taxon>Spirochaetia</taxon>
        <taxon>Spirochaetales</taxon>
        <taxon>Treponemataceae</taxon>
        <taxon>Treponema</taxon>
    </lineage>
</organism>
<dbReference type="HOGENOM" id="CLU_150070_0_0_12"/>
<protein>
    <recommendedName>
        <fullName evidence="3">Flavodoxin-like domain-containing protein</fullName>
    </recommendedName>
</protein>
<dbReference type="STRING" id="906968.Trebr_1694"/>
<dbReference type="RefSeq" id="WP_013758821.1">
    <property type="nucleotide sequence ID" value="NC_015500.1"/>
</dbReference>
<name>F4LQ38_TREBD</name>
<dbReference type="InterPro" id="IPR029039">
    <property type="entry name" value="Flavoprotein-like_sf"/>
</dbReference>
<dbReference type="AlphaFoldDB" id="F4LQ38"/>
<sequence>MRVVLLHFLSAENGKHSSILKKLSDAASKNGHQVDVVSGTRDTDSFRITPYEYVAVVCPCTGIIGGKISAKVSEVLENSGSVSGKKGCALVVKSGLSAQKTSRNLMRAMEKEGMVIDYFDVIENADHAAYVGKKIG</sequence>
<dbReference type="OrthoDB" id="360817at2"/>
<evidence type="ECO:0000313" key="2">
    <source>
        <dbReference type="Proteomes" id="UP000006546"/>
    </source>
</evidence>
<evidence type="ECO:0000313" key="1">
    <source>
        <dbReference type="EMBL" id="AEE17116.1"/>
    </source>
</evidence>
<gene>
    <name evidence="1" type="ordered locus">Trebr_1694</name>
</gene>
<accession>F4LQ38</accession>
<dbReference type="Gene3D" id="3.40.50.360">
    <property type="match status" value="1"/>
</dbReference>
<dbReference type="Proteomes" id="UP000006546">
    <property type="component" value="Chromosome"/>
</dbReference>
<dbReference type="EMBL" id="CP002696">
    <property type="protein sequence ID" value="AEE17116.1"/>
    <property type="molecule type" value="Genomic_DNA"/>
</dbReference>